<keyword evidence="2" id="KW-1185">Reference proteome</keyword>
<comment type="caution">
    <text evidence="1">The sequence shown here is derived from an EMBL/GenBank/DDBJ whole genome shotgun (WGS) entry which is preliminary data.</text>
</comment>
<sequence>MPPPPQQLWNALIRTHHITSRKKIAKLKQAATSYAVAVLLHSGSPPGIMYVEGSKTGVEEWVGNVNRLRYKDYQLAARPAVVEREGGVGDVDAVGSGVEETESVKEFGARMQRRGVFGWWRRAMGYAGDDQRL</sequence>
<accession>A0AAV9NY90</accession>
<organism evidence="1 2">
    <name type="scientific">Saxophila tyrrhenica</name>
    <dbReference type="NCBI Taxonomy" id="1690608"/>
    <lineage>
        <taxon>Eukaryota</taxon>
        <taxon>Fungi</taxon>
        <taxon>Dikarya</taxon>
        <taxon>Ascomycota</taxon>
        <taxon>Pezizomycotina</taxon>
        <taxon>Dothideomycetes</taxon>
        <taxon>Dothideomycetidae</taxon>
        <taxon>Mycosphaerellales</taxon>
        <taxon>Extremaceae</taxon>
        <taxon>Saxophila</taxon>
    </lineage>
</organism>
<gene>
    <name evidence="1" type="ORF">LTR77_009817</name>
</gene>
<dbReference type="Proteomes" id="UP001337655">
    <property type="component" value="Unassembled WGS sequence"/>
</dbReference>
<reference evidence="1 2" key="1">
    <citation type="submission" date="2023-08" db="EMBL/GenBank/DDBJ databases">
        <title>Black Yeasts Isolated from many extreme environments.</title>
        <authorList>
            <person name="Coleine C."/>
            <person name="Stajich J.E."/>
            <person name="Selbmann L."/>
        </authorList>
    </citation>
    <scope>NUCLEOTIDE SEQUENCE [LARGE SCALE GENOMIC DNA]</scope>
    <source>
        <strain evidence="1 2">CCFEE 5935</strain>
    </source>
</reference>
<evidence type="ECO:0000313" key="2">
    <source>
        <dbReference type="Proteomes" id="UP001337655"/>
    </source>
</evidence>
<name>A0AAV9NY90_9PEZI</name>
<dbReference type="GeneID" id="89931147"/>
<protein>
    <submittedName>
        <fullName evidence="1">Uncharacterized protein</fullName>
    </submittedName>
</protein>
<dbReference type="AlphaFoldDB" id="A0AAV9NY90"/>
<dbReference type="EMBL" id="JAVRRT010000019">
    <property type="protein sequence ID" value="KAK5164611.1"/>
    <property type="molecule type" value="Genomic_DNA"/>
</dbReference>
<dbReference type="RefSeq" id="XP_064654859.1">
    <property type="nucleotide sequence ID" value="XM_064807043.1"/>
</dbReference>
<proteinExistence type="predicted"/>
<evidence type="ECO:0000313" key="1">
    <source>
        <dbReference type="EMBL" id="KAK5164611.1"/>
    </source>
</evidence>